<feature type="coiled-coil region" evidence="1">
    <location>
        <begin position="116"/>
        <end position="150"/>
    </location>
</feature>
<comment type="caution">
    <text evidence="2">The sequence shown here is derived from an EMBL/GenBank/DDBJ whole genome shotgun (WGS) entry which is preliminary data.</text>
</comment>
<evidence type="ECO:0000313" key="3">
    <source>
        <dbReference type="Proteomes" id="UP000253792"/>
    </source>
</evidence>
<evidence type="ECO:0000313" key="2">
    <source>
        <dbReference type="EMBL" id="RDB54809.1"/>
    </source>
</evidence>
<proteinExistence type="predicted"/>
<dbReference type="Proteomes" id="UP000253792">
    <property type="component" value="Unassembled WGS sequence"/>
</dbReference>
<sequence length="152" mass="17188">MQINIALTDNNPEQAEILRGQWYPSASSQQIRDSFIFNEVIDRFQGDPVEVLADYFRNDDDSRTVQRRITLRQDTNERLRTIASVANKPIAATLRALIAHAVDNLAVGDAKEQVEAQADATQLQLLNEKIAQLERQLAACTKTLEDIKRLAR</sequence>
<organism evidence="2 3">
    <name type="scientific">Senegalimassilia anaerobia</name>
    <dbReference type="NCBI Taxonomy" id="1473216"/>
    <lineage>
        <taxon>Bacteria</taxon>
        <taxon>Bacillati</taxon>
        <taxon>Actinomycetota</taxon>
        <taxon>Coriobacteriia</taxon>
        <taxon>Coriobacteriales</taxon>
        <taxon>Coriobacteriaceae</taxon>
        <taxon>Senegalimassilia</taxon>
    </lineage>
</organism>
<dbReference type="OrthoDB" id="10002763at2"/>
<keyword evidence="3" id="KW-1185">Reference proteome</keyword>
<name>A0A369L7U3_9ACTN</name>
<keyword evidence="1" id="KW-0175">Coiled coil</keyword>
<reference evidence="2 3" key="1">
    <citation type="journal article" date="2018" name="Elife">
        <title>Discovery and characterization of a prevalent human gut bacterial enzyme sufficient for the inactivation of a family of plant toxins.</title>
        <authorList>
            <person name="Koppel N."/>
            <person name="Bisanz J.E."/>
            <person name="Pandelia M.E."/>
            <person name="Turnbaugh P.J."/>
            <person name="Balskus E.P."/>
        </authorList>
    </citation>
    <scope>NUCLEOTIDE SEQUENCE [LARGE SCALE GENOMIC DNA]</scope>
    <source>
        <strain evidence="3">anaerobia AP69FAA</strain>
    </source>
</reference>
<dbReference type="EMBL" id="PPTP01000007">
    <property type="protein sequence ID" value="RDB54809.1"/>
    <property type="molecule type" value="Genomic_DNA"/>
</dbReference>
<protein>
    <submittedName>
        <fullName evidence="2">Uncharacterized protein</fullName>
    </submittedName>
</protein>
<gene>
    <name evidence="2" type="ORF">C1880_08155</name>
</gene>
<accession>A0A369L7U3</accession>
<evidence type="ECO:0000256" key="1">
    <source>
        <dbReference type="SAM" id="Coils"/>
    </source>
</evidence>
<dbReference type="RefSeq" id="WP_114621051.1">
    <property type="nucleotide sequence ID" value="NZ_PPTP01000007.1"/>
</dbReference>
<dbReference type="AlphaFoldDB" id="A0A369L7U3"/>